<comment type="caution">
    <text evidence="2">The sequence shown here is derived from an EMBL/GenBank/DDBJ whole genome shotgun (WGS) entry which is preliminary data.</text>
</comment>
<reference evidence="2 3" key="1">
    <citation type="submission" date="2021-07" db="EMBL/GenBank/DDBJ databases">
        <authorList>
            <person name="Imarazene B."/>
            <person name="Zahm M."/>
            <person name="Klopp C."/>
            <person name="Cabau C."/>
            <person name="Beille S."/>
            <person name="Jouanno E."/>
            <person name="Castinel A."/>
            <person name="Lluch J."/>
            <person name="Gil L."/>
            <person name="Kuchtly C."/>
            <person name="Lopez Roques C."/>
            <person name="Donnadieu C."/>
            <person name="Parrinello H."/>
            <person name="Journot L."/>
            <person name="Du K."/>
            <person name="Schartl M."/>
            <person name="Retaux S."/>
            <person name="Guiguen Y."/>
        </authorList>
    </citation>
    <scope>NUCLEOTIDE SEQUENCE [LARGE SCALE GENOMIC DNA]</scope>
    <source>
        <strain evidence="2">Pach_M1</strain>
        <tissue evidence="2">Testis</tissue>
    </source>
</reference>
<name>A0A8T2M4F5_ASTMX</name>
<feature type="compositionally biased region" description="Basic and acidic residues" evidence="1">
    <location>
        <begin position="125"/>
        <end position="158"/>
    </location>
</feature>
<feature type="region of interest" description="Disordered" evidence="1">
    <location>
        <begin position="106"/>
        <end position="160"/>
    </location>
</feature>
<evidence type="ECO:0000313" key="3">
    <source>
        <dbReference type="Proteomes" id="UP000752171"/>
    </source>
</evidence>
<evidence type="ECO:0000313" key="2">
    <source>
        <dbReference type="EMBL" id="KAG9278939.1"/>
    </source>
</evidence>
<organism evidence="2 3">
    <name type="scientific">Astyanax mexicanus</name>
    <name type="common">Blind cave fish</name>
    <name type="synonym">Astyanax fasciatus mexicanus</name>
    <dbReference type="NCBI Taxonomy" id="7994"/>
    <lineage>
        <taxon>Eukaryota</taxon>
        <taxon>Metazoa</taxon>
        <taxon>Chordata</taxon>
        <taxon>Craniata</taxon>
        <taxon>Vertebrata</taxon>
        <taxon>Euteleostomi</taxon>
        <taxon>Actinopterygii</taxon>
        <taxon>Neopterygii</taxon>
        <taxon>Teleostei</taxon>
        <taxon>Ostariophysi</taxon>
        <taxon>Characiformes</taxon>
        <taxon>Characoidei</taxon>
        <taxon>Acestrorhamphidae</taxon>
        <taxon>Acestrorhamphinae</taxon>
        <taxon>Astyanax</taxon>
    </lineage>
</organism>
<dbReference type="PANTHER" id="PTHR47315">
    <property type="entry name" value="FIBROUS SHEATH INTERACTING PROTEIN 2"/>
    <property type="match status" value="1"/>
</dbReference>
<dbReference type="EMBL" id="JAICCE010000003">
    <property type="protein sequence ID" value="KAG9278939.1"/>
    <property type="molecule type" value="Genomic_DNA"/>
</dbReference>
<protein>
    <submittedName>
        <fullName evidence="2">Uncharacterized protein</fullName>
    </submittedName>
</protein>
<dbReference type="PANTHER" id="PTHR47315:SF3">
    <property type="entry name" value="FIBROUS SHEATH-INTERACTING PROTEIN 2-LIKE"/>
    <property type="match status" value="1"/>
</dbReference>
<dbReference type="Proteomes" id="UP000752171">
    <property type="component" value="Unassembled WGS sequence"/>
</dbReference>
<feature type="region of interest" description="Disordered" evidence="1">
    <location>
        <begin position="233"/>
        <end position="286"/>
    </location>
</feature>
<dbReference type="AlphaFoldDB" id="A0A8T2M4F5"/>
<gene>
    <name evidence="2" type="ORF">AMEX_G4398</name>
</gene>
<sequence>MDVSALLQKPIGTKVFVPRGVTPQCSRGKLGHGLFQKRQDFDLRDPKFIQSPLEYNSLHDEHLKSFFNQPRKKKQLIKLGLITWDEKVPCSLKEFNMYMDYQRAFPPKKQTPRLDQRTTSAYLPDPRKRFGAQEKNKEKKKEQLVRKGLTDQDKKAKTSDYCTRTVQPDDVDILLSIIELQRSLASSEPDTQTTSLPLSSSEEEWSSLSGSSFLDSSSTSSWNTSSEEDILYDLLTSRPRPSPITEEELEGDDDEEQDDKQEKEEGSSLSGSSSYKLSSSCEESSEHDFFRELLTNIYDRRTSSVD</sequence>
<evidence type="ECO:0000256" key="1">
    <source>
        <dbReference type="SAM" id="MobiDB-lite"/>
    </source>
</evidence>
<dbReference type="InterPro" id="IPR038891">
    <property type="entry name" value="FSIP2"/>
</dbReference>
<accession>A0A8T2M4F5</accession>
<feature type="compositionally biased region" description="Acidic residues" evidence="1">
    <location>
        <begin position="245"/>
        <end position="259"/>
    </location>
</feature>
<feature type="compositionally biased region" description="Low complexity" evidence="1">
    <location>
        <begin position="267"/>
        <end position="282"/>
    </location>
</feature>
<proteinExistence type="predicted"/>